<dbReference type="EMBL" id="JAHDYR010000069">
    <property type="protein sequence ID" value="KAG9389610.1"/>
    <property type="molecule type" value="Genomic_DNA"/>
</dbReference>
<feature type="region of interest" description="Disordered" evidence="1">
    <location>
        <begin position="199"/>
        <end position="296"/>
    </location>
</feature>
<dbReference type="Proteomes" id="UP000717585">
    <property type="component" value="Unassembled WGS sequence"/>
</dbReference>
<evidence type="ECO:0000313" key="3">
    <source>
        <dbReference type="EMBL" id="KAG9389610.1"/>
    </source>
</evidence>
<sequence>MSGDVRAIGKAAAGVQRLISSLTTEDIPVSLTALITALNQNASSSHDQGSRTDKMMYELIMAMSEITETPNWTERLEIVRRARTNDANAARFNRLRHLRNAFSALYNYTSTRRPSTASASASPSRAPVLKKRHHSVAVLPGPTLASSLSISQLMDTPPAPTDFNTLAMMLDSPRELMSAFTSQASSSVKRPGWASSKKLPTLVENEAEDEMRSSSRRQSSDLPGRPATPSAGRIAGRSTTPAQPETDPATRAQQLPEVPDTPLPRAGRRYYYTSSAPESETSVVEQEDSDSDSNDDDIVTERSAILRSSASADWAAREDLEAAALHRACRLMRGSLVSWRTQAKAHTFAISMNRRVACDALRIWQEELSRARRIEQAAEYHETKVLTRTMADWKESKEAQRVDDGKAVATVDRARLERGLAVWRREARLHGLYEQHRQAKETGSVTSNFAHWRGLTWDIVAARDASRACVERRLRKSLAKWTRAFELMQLYHQHIARQQTKTKTATMAHWVGVLDLVQTEQRVIARREELSKQSVLAQWRLRAATRARHRAVLEDKRRAELSTVMGLWRRKARITQAFEIAQLAHNRAIAKEILFAWAEVAHRQAHAEERRMVLASRFAALSPATRQRAMLVLGQLCLGRGESMPALRDSARVALLAWAAAARQRRRKWENMRLARQFDHESTLYRVFVALWENRRAQQQWRVAVAFHDKRIVPKTYRALRDFNRRRRKCELAESMTVNRVSAKLRVESLRHWYRMTVLEHTSRDLKGILNKRHNPLRHAFETMVRVYDDGVHAASVSHNLHAVRSYHTEREVFLAWRVYASRRAAHHAALDATGQIVDTSRVNAVFRAWRAWSVMVRLERAAADVMSKNHSRAIALNSLSAWSDLTLSRVSARRSGRMLAEIRVERVTSGVFYRWKAMAQDRKEVGSKEVAAAEYAAQRVLRACLDSWAGPELL</sequence>
<reference evidence="3" key="1">
    <citation type="submission" date="2021-05" db="EMBL/GenBank/DDBJ databases">
        <title>A free-living protist that lacks canonical eukaryotic 1 DNA replication and segregation systems.</title>
        <authorList>
            <person name="Salas-Leiva D.E."/>
            <person name="Tromer E.C."/>
            <person name="Curtis B.A."/>
            <person name="Jerlstrom-Hultqvist J."/>
            <person name="Kolisko M."/>
            <person name="Yi Z."/>
            <person name="Salas-Leiva J.S."/>
            <person name="Gallot-Lavallee L."/>
            <person name="Kops G.J.P.L."/>
            <person name="Archibald J.M."/>
            <person name="Simpson A.G.B."/>
            <person name="Roger A.J."/>
        </authorList>
    </citation>
    <scope>NUCLEOTIDE SEQUENCE</scope>
    <source>
        <strain evidence="3">BICM</strain>
    </source>
</reference>
<comment type="caution">
    <text evidence="3">The sequence shown here is derived from an EMBL/GenBank/DDBJ whole genome shotgun (WGS) entry which is preliminary data.</text>
</comment>
<dbReference type="InterPro" id="IPR013665">
    <property type="entry name" value="Sfi1_dom"/>
</dbReference>
<evidence type="ECO:0000313" key="4">
    <source>
        <dbReference type="Proteomes" id="UP000717585"/>
    </source>
</evidence>
<gene>
    <name evidence="3" type="ORF">J8273_8903</name>
</gene>
<evidence type="ECO:0000256" key="1">
    <source>
        <dbReference type="SAM" id="MobiDB-lite"/>
    </source>
</evidence>
<protein>
    <submittedName>
        <fullName evidence="3">SFI1</fullName>
    </submittedName>
</protein>
<organism evidence="3 4">
    <name type="scientific">Carpediemonas membranifera</name>
    <dbReference type="NCBI Taxonomy" id="201153"/>
    <lineage>
        <taxon>Eukaryota</taxon>
        <taxon>Metamonada</taxon>
        <taxon>Carpediemonas-like organisms</taxon>
        <taxon>Carpediemonas</taxon>
    </lineage>
</organism>
<keyword evidence="4" id="KW-1185">Reference proteome</keyword>
<evidence type="ECO:0000259" key="2">
    <source>
        <dbReference type="Pfam" id="PF08457"/>
    </source>
</evidence>
<name>A0A8J6ARI8_9EUKA</name>
<feature type="compositionally biased region" description="Acidic residues" evidence="1">
    <location>
        <begin position="285"/>
        <end position="296"/>
    </location>
</feature>
<proteinExistence type="predicted"/>
<dbReference type="AlphaFoldDB" id="A0A8J6ARI8"/>
<feature type="domain" description="Sfi1 spindle body" evidence="2">
    <location>
        <begin position="317"/>
        <end position="511"/>
    </location>
</feature>
<accession>A0A8J6ARI8</accession>
<dbReference type="Pfam" id="PF08457">
    <property type="entry name" value="Sfi1"/>
    <property type="match status" value="1"/>
</dbReference>